<name>A0A9P3GI71_9APHY</name>
<proteinExistence type="predicted"/>
<sequence length="104" mass="11667">MQATHTCPHRLSYRNQYTPPSEVQSRPRCQSPSVCAQPRQGARPGVLAPPSIRGIAQALTARYVHEEQPHLGSCYFLLRQLVPRARAPRPPSPGSMQSRRRESI</sequence>
<accession>A0A9P3GI71</accession>
<organism evidence="2 3">
    <name type="scientific">Phanerochaete sordida</name>
    <dbReference type="NCBI Taxonomy" id="48140"/>
    <lineage>
        <taxon>Eukaryota</taxon>
        <taxon>Fungi</taxon>
        <taxon>Dikarya</taxon>
        <taxon>Basidiomycota</taxon>
        <taxon>Agaricomycotina</taxon>
        <taxon>Agaricomycetes</taxon>
        <taxon>Polyporales</taxon>
        <taxon>Phanerochaetaceae</taxon>
        <taxon>Phanerochaete</taxon>
    </lineage>
</organism>
<evidence type="ECO:0000313" key="2">
    <source>
        <dbReference type="EMBL" id="GJE95406.1"/>
    </source>
</evidence>
<comment type="caution">
    <text evidence="2">The sequence shown here is derived from an EMBL/GenBank/DDBJ whole genome shotgun (WGS) entry which is preliminary data.</text>
</comment>
<feature type="region of interest" description="Disordered" evidence="1">
    <location>
        <begin position="85"/>
        <end position="104"/>
    </location>
</feature>
<reference evidence="2 3" key="1">
    <citation type="submission" date="2021-08" db="EMBL/GenBank/DDBJ databases">
        <title>Draft Genome Sequence of Phanerochaete sordida strain YK-624.</title>
        <authorList>
            <person name="Mori T."/>
            <person name="Dohra H."/>
            <person name="Suzuki T."/>
            <person name="Kawagishi H."/>
            <person name="Hirai H."/>
        </authorList>
    </citation>
    <scope>NUCLEOTIDE SEQUENCE [LARGE SCALE GENOMIC DNA]</scope>
    <source>
        <strain evidence="2 3">YK-624</strain>
    </source>
</reference>
<keyword evidence="3" id="KW-1185">Reference proteome</keyword>
<feature type="region of interest" description="Disordered" evidence="1">
    <location>
        <begin position="1"/>
        <end position="48"/>
    </location>
</feature>
<evidence type="ECO:0000256" key="1">
    <source>
        <dbReference type="SAM" id="MobiDB-lite"/>
    </source>
</evidence>
<evidence type="ECO:0000313" key="3">
    <source>
        <dbReference type="Proteomes" id="UP000703269"/>
    </source>
</evidence>
<dbReference type="EMBL" id="BPQB01000048">
    <property type="protein sequence ID" value="GJE95406.1"/>
    <property type="molecule type" value="Genomic_DNA"/>
</dbReference>
<gene>
    <name evidence="2" type="ORF">PsYK624_115900</name>
</gene>
<dbReference type="Proteomes" id="UP000703269">
    <property type="component" value="Unassembled WGS sequence"/>
</dbReference>
<protein>
    <submittedName>
        <fullName evidence="2">Uncharacterized protein</fullName>
    </submittedName>
</protein>
<dbReference type="AlphaFoldDB" id="A0A9P3GI71"/>
<feature type="compositionally biased region" description="Polar residues" evidence="1">
    <location>
        <begin position="13"/>
        <end position="34"/>
    </location>
</feature>